<organism evidence="6 7">
    <name type="scientific">Kribbella pratensis</name>
    <dbReference type="NCBI Taxonomy" id="2512112"/>
    <lineage>
        <taxon>Bacteria</taxon>
        <taxon>Bacillati</taxon>
        <taxon>Actinomycetota</taxon>
        <taxon>Actinomycetes</taxon>
        <taxon>Propionibacteriales</taxon>
        <taxon>Kribbellaceae</taxon>
        <taxon>Kribbella</taxon>
    </lineage>
</organism>
<evidence type="ECO:0000313" key="6">
    <source>
        <dbReference type="EMBL" id="TDW81457.1"/>
    </source>
</evidence>
<keyword evidence="2" id="KW-0067">ATP-binding</keyword>
<evidence type="ECO:0000313" key="7">
    <source>
        <dbReference type="Proteomes" id="UP000295060"/>
    </source>
</evidence>
<proteinExistence type="predicted"/>
<dbReference type="InterPro" id="IPR058031">
    <property type="entry name" value="AAA_lid_NorR"/>
</dbReference>
<protein>
    <submittedName>
        <fullName evidence="6">Transcriptional regulator of acetoin/glycerol metabolism</fullName>
    </submittedName>
</protein>
<dbReference type="EMBL" id="SODU01000005">
    <property type="protein sequence ID" value="TDW81457.1"/>
    <property type="molecule type" value="Genomic_DNA"/>
</dbReference>
<dbReference type="InterPro" id="IPR027417">
    <property type="entry name" value="P-loop_NTPase"/>
</dbReference>
<evidence type="ECO:0000256" key="3">
    <source>
        <dbReference type="ARBA" id="ARBA00023015"/>
    </source>
</evidence>
<evidence type="ECO:0000256" key="2">
    <source>
        <dbReference type="ARBA" id="ARBA00022840"/>
    </source>
</evidence>
<evidence type="ECO:0000259" key="5">
    <source>
        <dbReference type="PROSITE" id="PS50045"/>
    </source>
</evidence>
<dbReference type="InterPro" id="IPR029016">
    <property type="entry name" value="GAF-like_dom_sf"/>
</dbReference>
<dbReference type="PANTHER" id="PTHR32071:SF122">
    <property type="entry name" value="SIGMA FACTOR"/>
    <property type="match status" value="1"/>
</dbReference>
<keyword evidence="4" id="KW-0804">Transcription</keyword>
<evidence type="ECO:0000256" key="4">
    <source>
        <dbReference type="ARBA" id="ARBA00023163"/>
    </source>
</evidence>
<dbReference type="SUPFAM" id="SSF46689">
    <property type="entry name" value="Homeodomain-like"/>
    <property type="match status" value="1"/>
</dbReference>
<dbReference type="Pfam" id="PF02954">
    <property type="entry name" value="HTH_8"/>
    <property type="match status" value="1"/>
</dbReference>
<dbReference type="InterPro" id="IPR002078">
    <property type="entry name" value="Sigma_54_int"/>
</dbReference>
<dbReference type="InterPro" id="IPR002197">
    <property type="entry name" value="HTH_Fis"/>
</dbReference>
<dbReference type="Pfam" id="PF25601">
    <property type="entry name" value="AAA_lid_14"/>
    <property type="match status" value="1"/>
</dbReference>
<keyword evidence="3" id="KW-0805">Transcription regulation</keyword>
<dbReference type="PRINTS" id="PR01590">
    <property type="entry name" value="HTHFIS"/>
</dbReference>
<reference evidence="6 7" key="1">
    <citation type="submission" date="2019-03" db="EMBL/GenBank/DDBJ databases">
        <title>Genomic Encyclopedia of Type Strains, Phase III (KMG-III): the genomes of soil and plant-associated and newly described type strains.</title>
        <authorList>
            <person name="Whitman W."/>
        </authorList>
    </citation>
    <scope>NUCLEOTIDE SEQUENCE [LARGE SCALE GENOMIC DNA]</scope>
    <source>
        <strain evidence="6 7">VKMAc-2574</strain>
    </source>
</reference>
<sequence>MSQCEMAVPRQGATVGAVPLVTDVKETAMGAAQPVRDPIRVSWERSHASQVDVDRPAPAYFDRIDRETTLMRAARPVIDALSAELHNEPVCIILTDAKGVVLDRRGGDPALLRRLDSVDLAPGFQYAESAVGTNGIGTALEVCGPILVDGAEHYNGKLRMFSCAGAPITHPVTGGLLGVLDITTQARNSNSILLSFAKLAARRIHERVVEEANALDHALLSDYYAACRHSGGPVLALGDEVFMMNSYAQARFDAIDQAALIDRTRDARGGTKPQVFVTDLPSGTTARMAYRPTFVGDTLAGGVIQIKEQRLPARSHQAARLPVVPGTTGTSAVWQHVIQEMLEACSRSEWLIADGEPGAGKLSLLRAVRRHVAPERRLAVLDPAVTGEELVAEARAELESGADLIIRRAHLLTGEALDGFTELLQSVRDGAMAGDAWVALTLPSDRTEIADQLLAFFPRTVEVPPLRHHVEDVPALVRSLLATAGIHGLTFSTATMNQLMRLPWAGNITHLRSVLAAVARRRRSGVVELADLPPECRATTRRQLTPIEALERDAIVDALSTYDGDKKASATALGMSRATIYRKIREYGIVT</sequence>
<dbReference type="PROSITE" id="PS50045">
    <property type="entry name" value="SIGMA54_INTERACT_4"/>
    <property type="match status" value="1"/>
</dbReference>
<feature type="domain" description="Sigma-54 factor interaction" evidence="5">
    <location>
        <begin position="460"/>
        <end position="520"/>
    </location>
</feature>
<evidence type="ECO:0000256" key="1">
    <source>
        <dbReference type="ARBA" id="ARBA00022741"/>
    </source>
</evidence>
<dbReference type="Proteomes" id="UP000295060">
    <property type="component" value="Unassembled WGS sequence"/>
</dbReference>
<dbReference type="PANTHER" id="PTHR32071">
    <property type="entry name" value="TRANSCRIPTIONAL REGULATORY PROTEIN"/>
    <property type="match status" value="1"/>
</dbReference>
<accession>A0ABY2F4H8</accession>
<dbReference type="InterPro" id="IPR009057">
    <property type="entry name" value="Homeodomain-like_sf"/>
</dbReference>
<dbReference type="Gene3D" id="3.30.450.40">
    <property type="match status" value="1"/>
</dbReference>
<dbReference type="SUPFAM" id="SSF52540">
    <property type="entry name" value="P-loop containing nucleoside triphosphate hydrolases"/>
    <property type="match status" value="1"/>
</dbReference>
<gene>
    <name evidence="6" type="ORF">EV137_7462</name>
</gene>
<comment type="caution">
    <text evidence="6">The sequence shown here is derived from an EMBL/GenBank/DDBJ whole genome shotgun (WGS) entry which is preliminary data.</text>
</comment>
<keyword evidence="7" id="KW-1185">Reference proteome</keyword>
<dbReference type="Gene3D" id="1.10.10.60">
    <property type="entry name" value="Homeodomain-like"/>
    <property type="match status" value="1"/>
</dbReference>
<keyword evidence="1" id="KW-0547">Nucleotide-binding</keyword>
<name>A0ABY2F4H8_9ACTN</name>
<dbReference type="Gene3D" id="1.10.8.60">
    <property type="match status" value="1"/>
</dbReference>